<dbReference type="Gene3D" id="1.10.287.210">
    <property type="match status" value="1"/>
</dbReference>
<comment type="caution">
    <text evidence="2">The sequence shown here is derived from an EMBL/GenBank/DDBJ whole genome shotgun (WGS) entry which is preliminary data.</text>
</comment>
<evidence type="ECO:0000256" key="1">
    <source>
        <dbReference type="ARBA" id="ARBA00023157"/>
    </source>
</evidence>
<keyword evidence="3" id="KW-1185">Reference proteome</keyword>
<dbReference type="EMBL" id="VXAT01012626">
    <property type="protein sequence ID" value="NXL06914.1"/>
    <property type="molecule type" value="Genomic_DNA"/>
</dbReference>
<organism evidence="2 3">
    <name type="scientific">Mesembrinibis cayennensis</name>
    <dbReference type="NCBI Taxonomy" id="1118748"/>
    <lineage>
        <taxon>Eukaryota</taxon>
        <taxon>Metazoa</taxon>
        <taxon>Chordata</taxon>
        <taxon>Craniata</taxon>
        <taxon>Vertebrata</taxon>
        <taxon>Euteleostomi</taxon>
        <taxon>Archelosauria</taxon>
        <taxon>Archosauria</taxon>
        <taxon>Dinosauria</taxon>
        <taxon>Saurischia</taxon>
        <taxon>Theropoda</taxon>
        <taxon>Coelurosauria</taxon>
        <taxon>Aves</taxon>
        <taxon>Neognathae</taxon>
        <taxon>Neoaves</taxon>
        <taxon>Aequornithes</taxon>
        <taxon>Pelecaniformes</taxon>
        <taxon>Threskiornithidae</taxon>
        <taxon>Mesembrinibis</taxon>
    </lineage>
</organism>
<evidence type="ECO:0000313" key="2">
    <source>
        <dbReference type="EMBL" id="NXL06914.1"/>
    </source>
</evidence>
<dbReference type="PANTHER" id="PTHR10424">
    <property type="entry name" value="VIRAL ENVELOPE PROTEIN"/>
    <property type="match status" value="1"/>
</dbReference>
<reference evidence="2 3" key="1">
    <citation type="submission" date="2019-09" db="EMBL/GenBank/DDBJ databases">
        <title>Bird 10,000 Genomes (B10K) Project - Family phase.</title>
        <authorList>
            <person name="Zhang G."/>
        </authorList>
    </citation>
    <scope>NUCLEOTIDE SEQUENCE [LARGE SCALE GENOMIC DNA]</scope>
    <source>
        <strain evidence="2">B10K-DU-001-44</strain>
        <tissue evidence="2">Muscle</tissue>
    </source>
</reference>
<gene>
    <name evidence="2" type="primary">Ervv1_1</name>
    <name evidence="2" type="ORF">MESCAY_R15267</name>
</gene>
<evidence type="ECO:0000313" key="3">
    <source>
        <dbReference type="Proteomes" id="UP000574277"/>
    </source>
</evidence>
<dbReference type="InterPro" id="IPR018154">
    <property type="entry name" value="TLV/ENV_coat_polyprotein"/>
</dbReference>
<dbReference type="Pfam" id="PF00429">
    <property type="entry name" value="TLV_coat"/>
    <property type="match status" value="1"/>
</dbReference>
<name>A0A7L0PLJ4_9AVES</name>
<dbReference type="SUPFAM" id="SSF58069">
    <property type="entry name" value="Virus ectodomain"/>
    <property type="match status" value="1"/>
</dbReference>
<proteinExistence type="predicted"/>
<dbReference type="PANTHER" id="PTHR10424:SF73">
    <property type="entry name" value="ENDOGENOUS RETROVIRUS GROUP FC1 ENV POLYPROTEIN-RELATED"/>
    <property type="match status" value="1"/>
</dbReference>
<sequence length="58" mass="6263">TELEKDIVNVSAEVKMVLNATADALTALQTELKSISQIVNQNRLALDYILAAQGGVMF</sequence>
<feature type="non-terminal residue" evidence="2">
    <location>
        <position position="58"/>
    </location>
</feature>
<accession>A0A7L0PLJ4</accession>
<keyword evidence="1" id="KW-1015">Disulfide bond</keyword>
<dbReference type="AlphaFoldDB" id="A0A7L0PLJ4"/>
<dbReference type="Proteomes" id="UP000574277">
    <property type="component" value="Unassembled WGS sequence"/>
</dbReference>
<feature type="non-terminal residue" evidence="2">
    <location>
        <position position="1"/>
    </location>
</feature>
<protein>
    <submittedName>
        <fullName evidence="2">ERVV1 protein</fullName>
    </submittedName>
</protein>